<feature type="non-terminal residue" evidence="1">
    <location>
        <position position="74"/>
    </location>
</feature>
<dbReference type="EMBL" id="OV170224">
    <property type="protein sequence ID" value="CAH0724122.1"/>
    <property type="molecule type" value="Genomic_DNA"/>
</dbReference>
<accession>A0A8J9W277</accession>
<protein>
    <submittedName>
        <fullName evidence="1">Uncharacterized protein</fullName>
    </submittedName>
</protein>
<proteinExistence type="predicted"/>
<dbReference type="Proteomes" id="UP000838878">
    <property type="component" value="Chromosome 4"/>
</dbReference>
<gene>
    <name evidence="1" type="ORF">BINO364_LOCUS9876</name>
</gene>
<sequence length="74" mass="7898">MECAVGTALLAASQHPSSSHLLYTTINTSNIDPQRVAIQPRLALSVPCKQGQGYTVLQCRHSGLSEAPTCQALY</sequence>
<keyword evidence="2" id="KW-1185">Reference proteome</keyword>
<dbReference type="AlphaFoldDB" id="A0A8J9W277"/>
<name>A0A8J9W277_9NEOP</name>
<evidence type="ECO:0000313" key="1">
    <source>
        <dbReference type="EMBL" id="CAH0724122.1"/>
    </source>
</evidence>
<evidence type="ECO:0000313" key="2">
    <source>
        <dbReference type="Proteomes" id="UP000838878"/>
    </source>
</evidence>
<reference evidence="1" key="1">
    <citation type="submission" date="2021-12" db="EMBL/GenBank/DDBJ databases">
        <authorList>
            <person name="Martin H S."/>
        </authorList>
    </citation>
    <scope>NUCLEOTIDE SEQUENCE</scope>
</reference>
<organism evidence="1 2">
    <name type="scientific">Brenthis ino</name>
    <name type="common">lesser marbled fritillary</name>
    <dbReference type="NCBI Taxonomy" id="405034"/>
    <lineage>
        <taxon>Eukaryota</taxon>
        <taxon>Metazoa</taxon>
        <taxon>Ecdysozoa</taxon>
        <taxon>Arthropoda</taxon>
        <taxon>Hexapoda</taxon>
        <taxon>Insecta</taxon>
        <taxon>Pterygota</taxon>
        <taxon>Neoptera</taxon>
        <taxon>Endopterygota</taxon>
        <taxon>Lepidoptera</taxon>
        <taxon>Glossata</taxon>
        <taxon>Ditrysia</taxon>
        <taxon>Papilionoidea</taxon>
        <taxon>Nymphalidae</taxon>
        <taxon>Heliconiinae</taxon>
        <taxon>Argynnini</taxon>
        <taxon>Brenthis</taxon>
    </lineage>
</organism>